<dbReference type="CDD" id="cd07012">
    <property type="entry name" value="PBP2_Bug_TTT"/>
    <property type="match status" value="1"/>
</dbReference>
<proteinExistence type="inferred from homology"/>
<dbReference type="SUPFAM" id="SSF53850">
    <property type="entry name" value="Periplasmic binding protein-like II"/>
    <property type="match status" value="1"/>
</dbReference>
<comment type="caution">
    <text evidence="2">The sequence shown here is derived from an EMBL/GenBank/DDBJ whole genome shotgun (WGS) entry which is preliminary data.</text>
</comment>
<sequence>MSGPEIHNTEQNLDREVRLIVPIEAGGIIDMIATPLAGELRRSLGGQVRVEYVPGALTQTGSALAAASPGDGFTLLAHSRQLITNVYTTTNAVQPLTDLKPLSMVATTPFVLAVNPSLPIYSISDLVDAASKARLSYANSGRASNQQMAMELFKDMSGLAFVRREYDGGGGAQDAVVSGESDIGIFAQVAIMRHIEQSKLRAIAVTGAERSAALPDIPTVAESGFGKYQFISWVGLFAPGSTPPGTVARLSNSLTSTIRAPAFSSLMRQQGAKAIGSTSCEFASFIAEELSQWKDIIGRSGV</sequence>
<reference evidence="2" key="2">
    <citation type="submission" date="2020-09" db="EMBL/GenBank/DDBJ databases">
        <authorList>
            <person name="Sun Q."/>
            <person name="Sedlacek I."/>
        </authorList>
    </citation>
    <scope>NUCLEOTIDE SEQUENCE</scope>
    <source>
        <strain evidence="2">CCM 7684</strain>
    </source>
</reference>
<dbReference type="InterPro" id="IPR042100">
    <property type="entry name" value="Bug_dom1"/>
</dbReference>
<dbReference type="EMBL" id="BMCP01000001">
    <property type="protein sequence ID" value="GGE30860.1"/>
    <property type="molecule type" value="Genomic_DNA"/>
</dbReference>
<accession>A0A8J2VLT4</accession>
<name>A0A8J2VLT4_9RHOB</name>
<reference evidence="2" key="1">
    <citation type="journal article" date="2014" name="Int. J. Syst. Evol. Microbiol.">
        <title>Complete genome sequence of Corynebacterium casei LMG S-19264T (=DSM 44701T), isolated from a smear-ripened cheese.</title>
        <authorList>
            <consortium name="US DOE Joint Genome Institute (JGI-PGF)"/>
            <person name="Walter F."/>
            <person name="Albersmeier A."/>
            <person name="Kalinowski J."/>
            <person name="Ruckert C."/>
        </authorList>
    </citation>
    <scope>NUCLEOTIDE SEQUENCE</scope>
    <source>
        <strain evidence="2">CCM 7684</strain>
    </source>
</reference>
<dbReference type="PANTHER" id="PTHR42928:SF5">
    <property type="entry name" value="BLR1237 PROTEIN"/>
    <property type="match status" value="1"/>
</dbReference>
<gene>
    <name evidence="2" type="ORF">GCM10007276_05080</name>
</gene>
<comment type="similarity">
    <text evidence="1">Belongs to the UPF0065 (bug) family.</text>
</comment>
<dbReference type="InterPro" id="IPR005064">
    <property type="entry name" value="BUG"/>
</dbReference>
<keyword evidence="3" id="KW-1185">Reference proteome</keyword>
<protein>
    <submittedName>
        <fullName evidence="2">MFS transporter</fullName>
    </submittedName>
</protein>
<organism evidence="2 3">
    <name type="scientific">Agaricicola taiwanensis</name>
    <dbReference type="NCBI Taxonomy" id="591372"/>
    <lineage>
        <taxon>Bacteria</taxon>
        <taxon>Pseudomonadati</taxon>
        <taxon>Pseudomonadota</taxon>
        <taxon>Alphaproteobacteria</taxon>
        <taxon>Rhodobacterales</taxon>
        <taxon>Paracoccaceae</taxon>
        <taxon>Agaricicola</taxon>
    </lineage>
</organism>
<dbReference type="Gene3D" id="3.40.190.150">
    <property type="entry name" value="Bordetella uptake gene, domain 1"/>
    <property type="match status" value="1"/>
</dbReference>
<dbReference type="RefSeq" id="WP_188408126.1">
    <property type="nucleotide sequence ID" value="NZ_BMCP01000001.1"/>
</dbReference>
<dbReference type="Pfam" id="PF03401">
    <property type="entry name" value="TctC"/>
    <property type="match status" value="1"/>
</dbReference>
<dbReference type="PIRSF" id="PIRSF017082">
    <property type="entry name" value="YflP"/>
    <property type="match status" value="1"/>
</dbReference>
<dbReference type="PANTHER" id="PTHR42928">
    <property type="entry name" value="TRICARBOXYLATE-BINDING PROTEIN"/>
    <property type="match status" value="1"/>
</dbReference>
<dbReference type="Gene3D" id="3.40.190.10">
    <property type="entry name" value="Periplasmic binding protein-like II"/>
    <property type="match status" value="1"/>
</dbReference>
<dbReference type="AlphaFoldDB" id="A0A8J2VLT4"/>
<evidence type="ECO:0000256" key="1">
    <source>
        <dbReference type="ARBA" id="ARBA00006987"/>
    </source>
</evidence>
<evidence type="ECO:0000313" key="3">
    <source>
        <dbReference type="Proteomes" id="UP000602745"/>
    </source>
</evidence>
<dbReference type="Proteomes" id="UP000602745">
    <property type="component" value="Unassembled WGS sequence"/>
</dbReference>
<evidence type="ECO:0000313" key="2">
    <source>
        <dbReference type="EMBL" id="GGE30860.1"/>
    </source>
</evidence>